<dbReference type="EMBL" id="JBHLZP010000101">
    <property type="protein sequence ID" value="MFB9833701.1"/>
    <property type="molecule type" value="Genomic_DNA"/>
</dbReference>
<evidence type="ECO:0000256" key="2">
    <source>
        <dbReference type="ARBA" id="ARBA00023125"/>
    </source>
</evidence>
<keyword evidence="1" id="KW-0805">Transcription regulation</keyword>
<proteinExistence type="predicted"/>
<keyword evidence="3" id="KW-0804">Transcription</keyword>
<dbReference type="Gene3D" id="1.10.10.60">
    <property type="entry name" value="Homeodomain-like"/>
    <property type="match status" value="1"/>
</dbReference>
<evidence type="ECO:0000256" key="3">
    <source>
        <dbReference type="ARBA" id="ARBA00023163"/>
    </source>
</evidence>
<gene>
    <name evidence="6" type="ORF">ACFFNX_16035</name>
</gene>
<evidence type="ECO:0000256" key="4">
    <source>
        <dbReference type="PROSITE-ProRule" id="PRU00335"/>
    </source>
</evidence>
<evidence type="ECO:0000313" key="7">
    <source>
        <dbReference type="Proteomes" id="UP001589627"/>
    </source>
</evidence>
<dbReference type="InterPro" id="IPR009057">
    <property type="entry name" value="Homeodomain-like_sf"/>
</dbReference>
<sequence>MAAETAATKLLWRQRATAKRGPKPTLSLDAIAAAAIEIADADGLAAVTMQRVAERLGVTKMALYRYVPGKVELVALMIDLGAGEPPALAEIAGGWRPKLDTWARRMLDRFSAHPWALEAIVGARAIGPNELGWLEQATAALTGTGLTGSQMLDVAATLAGHVRMIAQQAVAVSTDTPEREMSDTMGALLAGREDRFPALAVALSDPGGKDQALDFGLRCILDGVELLVNRR</sequence>
<name>A0ABV5YGP9_9ACTN</name>
<dbReference type="RefSeq" id="WP_378201854.1">
    <property type="nucleotide sequence ID" value="NZ_JBHLZP010000101.1"/>
</dbReference>
<feature type="domain" description="HTH tetR-type" evidence="5">
    <location>
        <begin position="25"/>
        <end position="85"/>
    </location>
</feature>
<comment type="caution">
    <text evidence="6">The sequence shown here is derived from an EMBL/GenBank/DDBJ whole genome shotgun (WGS) entry which is preliminary data.</text>
</comment>
<organism evidence="6 7">
    <name type="scientific">Actinoallomurus acaciae</name>
    <dbReference type="NCBI Taxonomy" id="502577"/>
    <lineage>
        <taxon>Bacteria</taxon>
        <taxon>Bacillati</taxon>
        <taxon>Actinomycetota</taxon>
        <taxon>Actinomycetes</taxon>
        <taxon>Streptosporangiales</taxon>
        <taxon>Thermomonosporaceae</taxon>
        <taxon>Actinoallomurus</taxon>
    </lineage>
</organism>
<dbReference type="Pfam" id="PF00440">
    <property type="entry name" value="TetR_N"/>
    <property type="match status" value="1"/>
</dbReference>
<dbReference type="SUPFAM" id="SSF48498">
    <property type="entry name" value="Tetracyclin repressor-like, C-terminal domain"/>
    <property type="match status" value="1"/>
</dbReference>
<dbReference type="InterPro" id="IPR004111">
    <property type="entry name" value="Repressor_TetR_C"/>
</dbReference>
<reference evidence="6 7" key="1">
    <citation type="submission" date="2024-09" db="EMBL/GenBank/DDBJ databases">
        <authorList>
            <person name="Sun Q."/>
            <person name="Mori K."/>
        </authorList>
    </citation>
    <scope>NUCLEOTIDE SEQUENCE [LARGE SCALE GENOMIC DNA]</scope>
    <source>
        <strain evidence="6 7">TBRC 0563</strain>
    </source>
</reference>
<feature type="DNA-binding region" description="H-T-H motif" evidence="4">
    <location>
        <begin position="48"/>
        <end position="67"/>
    </location>
</feature>
<dbReference type="InterPro" id="IPR001647">
    <property type="entry name" value="HTH_TetR"/>
</dbReference>
<dbReference type="Gene3D" id="1.10.357.10">
    <property type="entry name" value="Tetracycline Repressor, domain 2"/>
    <property type="match status" value="1"/>
</dbReference>
<dbReference type="SUPFAM" id="SSF46689">
    <property type="entry name" value="Homeodomain-like"/>
    <property type="match status" value="1"/>
</dbReference>
<dbReference type="PANTHER" id="PTHR30055:SF151">
    <property type="entry name" value="TRANSCRIPTIONAL REGULATORY PROTEIN"/>
    <property type="match status" value="1"/>
</dbReference>
<evidence type="ECO:0000313" key="6">
    <source>
        <dbReference type="EMBL" id="MFB9833701.1"/>
    </source>
</evidence>
<dbReference type="PANTHER" id="PTHR30055">
    <property type="entry name" value="HTH-TYPE TRANSCRIPTIONAL REGULATOR RUTR"/>
    <property type="match status" value="1"/>
</dbReference>
<evidence type="ECO:0000256" key="1">
    <source>
        <dbReference type="ARBA" id="ARBA00023015"/>
    </source>
</evidence>
<accession>A0ABV5YGP9</accession>
<dbReference type="PROSITE" id="PS50977">
    <property type="entry name" value="HTH_TETR_2"/>
    <property type="match status" value="1"/>
</dbReference>
<evidence type="ECO:0000259" key="5">
    <source>
        <dbReference type="PROSITE" id="PS50977"/>
    </source>
</evidence>
<keyword evidence="7" id="KW-1185">Reference proteome</keyword>
<protein>
    <submittedName>
        <fullName evidence="6">TetR/AcrR family transcriptional regulator</fullName>
    </submittedName>
</protein>
<dbReference type="InterPro" id="IPR050109">
    <property type="entry name" value="HTH-type_TetR-like_transc_reg"/>
</dbReference>
<keyword evidence="2 4" id="KW-0238">DNA-binding</keyword>
<dbReference type="InterPro" id="IPR036271">
    <property type="entry name" value="Tet_transcr_reg_TetR-rel_C_sf"/>
</dbReference>
<dbReference type="Pfam" id="PF02909">
    <property type="entry name" value="TetR_C_1"/>
    <property type="match status" value="1"/>
</dbReference>
<dbReference type="Proteomes" id="UP001589627">
    <property type="component" value="Unassembled WGS sequence"/>
</dbReference>